<name>A0A9D0ZBM1_9FIRM</name>
<reference evidence="2" key="2">
    <citation type="journal article" date="2021" name="PeerJ">
        <title>Extensive microbial diversity within the chicken gut microbiome revealed by metagenomics and culture.</title>
        <authorList>
            <person name="Gilroy R."/>
            <person name="Ravi A."/>
            <person name="Getino M."/>
            <person name="Pursley I."/>
            <person name="Horton D.L."/>
            <person name="Alikhan N.F."/>
            <person name="Baker D."/>
            <person name="Gharbi K."/>
            <person name="Hall N."/>
            <person name="Watson M."/>
            <person name="Adriaenssens E.M."/>
            <person name="Foster-Nyarko E."/>
            <person name="Jarju S."/>
            <person name="Secka A."/>
            <person name="Antonio M."/>
            <person name="Oren A."/>
            <person name="Chaudhuri R.R."/>
            <person name="La Ragione R."/>
            <person name="Hildebrand F."/>
            <person name="Pallen M.J."/>
        </authorList>
    </citation>
    <scope>NUCLEOTIDE SEQUENCE</scope>
    <source>
        <strain evidence="2">ChiSxjej2B14-6234</strain>
    </source>
</reference>
<gene>
    <name evidence="2" type="ORF">IAB73_08410</name>
</gene>
<evidence type="ECO:0000313" key="2">
    <source>
        <dbReference type="EMBL" id="HIQ72211.1"/>
    </source>
</evidence>
<evidence type="ECO:0000256" key="1">
    <source>
        <dbReference type="SAM" id="MobiDB-lite"/>
    </source>
</evidence>
<dbReference type="Proteomes" id="UP000886887">
    <property type="component" value="Unassembled WGS sequence"/>
</dbReference>
<feature type="region of interest" description="Disordered" evidence="1">
    <location>
        <begin position="78"/>
        <end position="98"/>
    </location>
</feature>
<accession>A0A9D0ZBM1</accession>
<comment type="caution">
    <text evidence="2">The sequence shown here is derived from an EMBL/GenBank/DDBJ whole genome shotgun (WGS) entry which is preliminary data.</text>
</comment>
<sequence length="98" mass="10336">MIMHLGQDASAMEEDVVLILDLSHGLRADTRDFLARLRAQGRLEDVSGGAAKSAVVLCGRRGVRALLSPVSSATLRRRQGAAGGADQLARARNAARAD</sequence>
<organism evidence="2 3">
    <name type="scientific">Candidatus Onthenecus intestinigallinarum</name>
    <dbReference type="NCBI Taxonomy" id="2840875"/>
    <lineage>
        <taxon>Bacteria</taxon>
        <taxon>Bacillati</taxon>
        <taxon>Bacillota</taxon>
        <taxon>Clostridia</taxon>
        <taxon>Eubacteriales</taxon>
        <taxon>Candidatus Onthenecus</taxon>
    </lineage>
</organism>
<dbReference type="NCBIfam" id="NF046065">
    <property type="entry name" value="MtxRegRemB"/>
    <property type="match status" value="1"/>
</dbReference>
<reference evidence="2" key="1">
    <citation type="submission" date="2020-10" db="EMBL/GenBank/DDBJ databases">
        <authorList>
            <person name="Gilroy R."/>
        </authorList>
    </citation>
    <scope>NUCLEOTIDE SEQUENCE</scope>
    <source>
        <strain evidence="2">ChiSxjej2B14-6234</strain>
    </source>
</reference>
<dbReference type="EMBL" id="DVFJ01000030">
    <property type="protein sequence ID" value="HIQ72211.1"/>
    <property type="molecule type" value="Genomic_DNA"/>
</dbReference>
<protein>
    <submittedName>
        <fullName evidence="2">Uncharacterized protein</fullName>
    </submittedName>
</protein>
<proteinExistence type="predicted"/>
<dbReference type="AlphaFoldDB" id="A0A9D0ZBM1"/>
<evidence type="ECO:0000313" key="3">
    <source>
        <dbReference type="Proteomes" id="UP000886887"/>
    </source>
</evidence>